<sequence length="144" mass="16460">MSATCVRASLDRARMRNPAKYKSFSRGRSTDRGTKHDQYEGLEWFQWVVPVFGVAAATAIAIHTRLLKNRKGPVRVNNMEGEGSKALKQIHLSHVQKRCALVKSKSAFVTKVHTLKRMKVSKPLKPSISLWRLFCHLVGRIDYW</sequence>
<proteinExistence type="predicted"/>
<feature type="transmembrane region" description="Helical" evidence="1">
    <location>
        <begin position="44"/>
        <end position="62"/>
    </location>
</feature>
<dbReference type="EMBL" id="CM035430">
    <property type="protein sequence ID" value="KAH7297773.1"/>
    <property type="molecule type" value="Genomic_DNA"/>
</dbReference>
<protein>
    <recommendedName>
        <fullName evidence="4">Transmembrane protein</fullName>
    </recommendedName>
</protein>
<evidence type="ECO:0000313" key="2">
    <source>
        <dbReference type="EMBL" id="KAH7297773.1"/>
    </source>
</evidence>
<comment type="caution">
    <text evidence="2">The sequence shown here is derived from an EMBL/GenBank/DDBJ whole genome shotgun (WGS) entry which is preliminary data.</text>
</comment>
<dbReference type="AlphaFoldDB" id="A0A8T2RQQ3"/>
<organism evidence="2 3">
    <name type="scientific">Ceratopteris richardii</name>
    <name type="common">Triangle waterfern</name>
    <dbReference type="NCBI Taxonomy" id="49495"/>
    <lineage>
        <taxon>Eukaryota</taxon>
        <taxon>Viridiplantae</taxon>
        <taxon>Streptophyta</taxon>
        <taxon>Embryophyta</taxon>
        <taxon>Tracheophyta</taxon>
        <taxon>Polypodiopsida</taxon>
        <taxon>Polypodiidae</taxon>
        <taxon>Polypodiales</taxon>
        <taxon>Pteridineae</taxon>
        <taxon>Pteridaceae</taxon>
        <taxon>Parkerioideae</taxon>
        <taxon>Ceratopteris</taxon>
    </lineage>
</organism>
<keyword evidence="1" id="KW-0472">Membrane</keyword>
<evidence type="ECO:0000313" key="3">
    <source>
        <dbReference type="Proteomes" id="UP000825935"/>
    </source>
</evidence>
<accession>A0A8T2RQQ3</accession>
<gene>
    <name evidence="2" type="ORF">KP509_25G011900</name>
</gene>
<dbReference type="OrthoDB" id="2000590at2759"/>
<keyword evidence="1" id="KW-1133">Transmembrane helix</keyword>
<keyword evidence="3" id="KW-1185">Reference proteome</keyword>
<keyword evidence="1" id="KW-0812">Transmembrane</keyword>
<reference evidence="2" key="1">
    <citation type="submission" date="2021-08" db="EMBL/GenBank/DDBJ databases">
        <title>WGS assembly of Ceratopteris richardii.</title>
        <authorList>
            <person name="Marchant D.B."/>
            <person name="Chen G."/>
            <person name="Jenkins J."/>
            <person name="Shu S."/>
            <person name="Leebens-Mack J."/>
            <person name="Grimwood J."/>
            <person name="Schmutz J."/>
            <person name="Soltis P."/>
            <person name="Soltis D."/>
            <person name="Chen Z.-H."/>
        </authorList>
    </citation>
    <scope>NUCLEOTIDE SEQUENCE</scope>
    <source>
        <strain evidence="2">Whitten #5841</strain>
        <tissue evidence="2">Leaf</tissue>
    </source>
</reference>
<name>A0A8T2RQQ3_CERRI</name>
<evidence type="ECO:0008006" key="4">
    <source>
        <dbReference type="Google" id="ProtNLM"/>
    </source>
</evidence>
<evidence type="ECO:0000256" key="1">
    <source>
        <dbReference type="SAM" id="Phobius"/>
    </source>
</evidence>
<dbReference type="Proteomes" id="UP000825935">
    <property type="component" value="Chromosome 25"/>
</dbReference>